<dbReference type="InterPro" id="IPR050194">
    <property type="entry name" value="Glycosyltransferase_grp1"/>
</dbReference>
<evidence type="ECO:0000256" key="2">
    <source>
        <dbReference type="ARBA" id="ARBA00022676"/>
    </source>
</evidence>
<name>A0A2A9EEV9_9MICO</name>
<dbReference type="Proteomes" id="UP000221394">
    <property type="component" value="Unassembled WGS sequence"/>
</dbReference>
<keyword evidence="3 5" id="KW-0808">Transferase</keyword>
<keyword evidence="2" id="KW-0328">Glycosyltransferase</keyword>
<keyword evidence="6" id="KW-1185">Reference proteome</keyword>
<sequence>MTAASRLRVALVTRIFAPEPAAASFRLEALARALGRAGARVSVLTTSARRDLRAAAAAVDEDLREARVEVDRAPVLRDRTGYVRGYLPYLSFDVPAFVRLLAEPRPDVAVCEPPPTTGAVVRVVCALRRVPYVYYAADVWSDATAGDGTTPGLVSRLLAVVEGWAMRGAAGIVAVSPEVAERVEALVERRPRAAARRRPEVVVVRNGVDTDVFRPGLPRPDDGPGRYLVYAGTTSAWQGADVFVRAMPKVRDAVPDAELVILGQGSDWDDLAALGAELAPGAVHVRRLVPAAEAAAWLGAAHGALVSVRPGVGYDMALPTKTFAAAACGTPVVFAGPGPAVPIVRENDLGHAVEHDVATVADAMVAVLQTDDDARAAQRERLAAWARDNASIARVGEAVAAHVRRWRDGAATAARTTQDGDSTP</sequence>
<dbReference type="RefSeq" id="WP_245854804.1">
    <property type="nucleotide sequence ID" value="NZ_PDJH01000001.1"/>
</dbReference>
<evidence type="ECO:0000256" key="3">
    <source>
        <dbReference type="ARBA" id="ARBA00022679"/>
    </source>
</evidence>
<dbReference type="Gene3D" id="3.40.50.2000">
    <property type="entry name" value="Glycogen Phosphorylase B"/>
    <property type="match status" value="2"/>
</dbReference>
<dbReference type="Pfam" id="PF13692">
    <property type="entry name" value="Glyco_trans_1_4"/>
    <property type="match status" value="1"/>
</dbReference>
<proteinExistence type="predicted"/>
<evidence type="ECO:0000313" key="5">
    <source>
        <dbReference type="EMBL" id="PFG37577.1"/>
    </source>
</evidence>
<evidence type="ECO:0000259" key="4">
    <source>
        <dbReference type="Pfam" id="PF13579"/>
    </source>
</evidence>
<dbReference type="SUPFAM" id="SSF53756">
    <property type="entry name" value="UDP-Glycosyltransferase/glycogen phosphorylase"/>
    <property type="match status" value="1"/>
</dbReference>
<dbReference type="InterPro" id="IPR028098">
    <property type="entry name" value="Glyco_trans_4-like_N"/>
</dbReference>
<dbReference type="GO" id="GO:0016758">
    <property type="term" value="F:hexosyltransferase activity"/>
    <property type="evidence" value="ECO:0007669"/>
    <property type="project" value="TreeGrafter"/>
</dbReference>
<dbReference type="PANTHER" id="PTHR45947">
    <property type="entry name" value="SULFOQUINOVOSYL TRANSFERASE SQD2"/>
    <property type="match status" value="1"/>
</dbReference>
<accession>A0A2A9EEV9</accession>
<dbReference type="GO" id="GO:1901137">
    <property type="term" value="P:carbohydrate derivative biosynthetic process"/>
    <property type="evidence" value="ECO:0007669"/>
    <property type="project" value="UniProtKB-ARBA"/>
</dbReference>
<reference evidence="5 6" key="1">
    <citation type="submission" date="2017-10" db="EMBL/GenBank/DDBJ databases">
        <title>Sequencing the genomes of 1000 actinobacteria strains.</title>
        <authorList>
            <person name="Klenk H.-P."/>
        </authorList>
    </citation>
    <scope>NUCLEOTIDE SEQUENCE [LARGE SCALE GENOMIC DNA]</scope>
    <source>
        <strain evidence="5 6">DSM 21574</strain>
    </source>
</reference>
<evidence type="ECO:0000313" key="6">
    <source>
        <dbReference type="Proteomes" id="UP000221394"/>
    </source>
</evidence>
<gene>
    <name evidence="5" type="ORF">ATL41_2344</name>
</gene>
<protein>
    <recommendedName>
        <fullName evidence="1">D-inositol 3-phosphate glycosyltransferase</fullName>
    </recommendedName>
</protein>
<dbReference type="EMBL" id="PDJH01000001">
    <property type="protein sequence ID" value="PFG37577.1"/>
    <property type="molecule type" value="Genomic_DNA"/>
</dbReference>
<dbReference type="Pfam" id="PF13579">
    <property type="entry name" value="Glyco_trans_4_4"/>
    <property type="match status" value="1"/>
</dbReference>
<comment type="caution">
    <text evidence="5">The sequence shown here is derived from an EMBL/GenBank/DDBJ whole genome shotgun (WGS) entry which is preliminary data.</text>
</comment>
<dbReference type="PANTHER" id="PTHR45947:SF3">
    <property type="entry name" value="SULFOQUINOVOSYL TRANSFERASE SQD2"/>
    <property type="match status" value="1"/>
</dbReference>
<feature type="domain" description="Glycosyltransferase subfamily 4-like N-terminal" evidence="4">
    <location>
        <begin position="26"/>
        <end position="193"/>
    </location>
</feature>
<organism evidence="5 6">
    <name type="scientific">Flavimobilis soli</name>
    <dbReference type="NCBI Taxonomy" id="442709"/>
    <lineage>
        <taxon>Bacteria</taxon>
        <taxon>Bacillati</taxon>
        <taxon>Actinomycetota</taxon>
        <taxon>Actinomycetes</taxon>
        <taxon>Micrococcales</taxon>
        <taxon>Jonesiaceae</taxon>
        <taxon>Flavimobilis</taxon>
    </lineage>
</organism>
<dbReference type="AlphaFoldDB" id="A0A2A9EEV9"/>
<evidence type="ECO:0000256" key="1">
    <source>
        <dbReference type="ARBA" id="ARBA00021292"/>
    </source>
</evidence>